<name>A0A6J5L9A8_9CAUD</name>
<organism evidence="2">
    <name type="scientific">uncultured Caudovirales phage</name>
    <dbReference type="NCBI Taxonomy" id="2100421"/>
    <lineage>
        <taxon>Viruses</taxon>
        <taxon>Duplodnaviria</taxon>
        <taxon>Heunggongvirae</taxon>
        <taxon>Uroviricota</taxon>
        <taxon>Caudoviricetes</taxon>
        <taxon>Peduoviridae</taxon>
        <taxon>Maltschvirus</taxon>
        <taxon>Maltschvirus maltsch</taxon>
    </lineage>
</organism>
<feature type="compositionally biased region" description="Basic and acidic residues" evidence="1">
    <location>
        <begin position="84"/>
        <end position="102"/>
    </location>
</feature>
<evidence type="ECO:0000313" key="2">
    <source>
        <dbReference type="EMBL" id="CAB4131091.1"/>
    </source>
</evidence>
<reference evidence="2" key="1">
    <citation type="submission" date="2020-04" db="EMBL/GenBank/DDBJ databases">
        <authorList>
            <person name="Chiriac C."/>
            <person name="Salcher M."/>
            <person name="Ghai R."/>
            <person name="Kavagutti S V."/>
        </authorList>
    </citation>
    <scope>NUCLEOTIDE SEQUENCE</scope>
</reference>
<feature type="region of interest" description="Disordered" evidence="1">
    <location>
        <begin position="84"/>
        <end position="118"/>
    </location>
</feature>
<gene>
    <name evidence="2" type="ORF">UFOVP127_47</name>
    <name evidence="3" type="ORF">UFOVP276_153</name>
</gene>
<evidence type="ECO:0000313" key="3">
    <source>
        <dbReference type="EMBL" id="CAB4135197.1"/>
    </source>
</evidence>
<dbReference type="EMBL" id="LR796249">
    <property type="protein sequence ID" value="CAB4131091.1"/>
    <property type="molecule type" value="Genomic_DNA"/>
</dbReference>
<evidence type="ECO:0000256" key="1">
    <source>
        <dbReference type="SAM" id="MobiDB-lite"/>
    </source>
</evidence>
<dbReference type="EMBL" id="LR796294">
    <property type="protein sequence ID" value="CAB4135197.1"/>
    <property type="molecule type" value="Genomic_DNA"/>
</dbReference>
<sequence>MSDRTFADQLKKRNAYLHELAVWKELDEHLSKFMDSDAIPTKLGIRSKGDTLVVPQSIVGGVRARLCVKIAEVERLIQTIDGAKIADEKQAAEEPKEVKEKGTPNGKAPRRKGDTNGN</sequence>
<proteinExistence type="predicted"/>
<accession>A0A6J5L9A8</accession>
<protein>
    <submittedName>
        <fullName evidence="2">Uncharacterized protein</fullName>
    </submittedName>
</protein>